<dbReference type="RefSeq" id="WP_079576877.1">
    <property type="nucleotide sequence ID" value="NZ_FUYO01000001.1"/>
</dbReference>
<feature type="region of interest" description="Disordered" evidence="1">
    <location>
        <begin position="1"/>
        <end position="189"/>
    </location>
</feature>
<feature type="compositionally biased region" description="Acidic residues" evidence="1">
    <location>
        <begin position="82"/>
        <end position="96"/>
    </location>
</feature>
<evidence type="ECO:0000256" key="1">
    <source>
        <dbReference type="SAM" id="MobiDB-lite"/>
    </source>
</evidence>
<dbReference type="EMBL" id="PTIW01000003">
    <property type="protein sequence ID" value="PPK62495.1"/>
    <property type="molecule type" value="Genomic_DNA"/>
</dbReference>
<feature type="compositionally biased region" description="Acidic residues" evidence="1">
    <location>
        <begin position="30"/>
        <end position="48"/>
    </location>
</feature>
<feature type="compositionally biased region" description="Basic and acidic residues" evidence="1">
    <location>
        <begin position="166"/>
        <end position="189"/>
    </location>
</feature>
<evidence type="ECO:0000313" key="3">
    <source>
        <dbReference type="Proteomes" id="UP000239861"/>
    </source>
</evidence>
<comment type="caution">
    <text evidence="2">The sequence shown here is derived from an EMBL/GenBank/DDBJ whole genome shotgun (WGS) entry which is preliminary data.</text>
</comment>
<dbReference type="AlphaFoldDB" id="A0AB36ZXK9"/>
<accession>A0AB36ZXK9</accession>
<protein>
    <recommendedName>
        <fullName evidence="4">Chemotaxis protein CheZ</fullName>
    </recommendedName>
</protein>
<organism evidence="2 3">
    <name type="scientific">Malaciobacter marinus</name>
    <dbReference type="NCBI Taxonomy" id="505249"/>
    <lineage>
        <taxon>Bacteria</taxon>
        <taxon>Pseudomonadati</taxon>
        <taxon>Campylobacterota</taxon>
        <taxon>Epsilonproteobacteria</taxon>
        <taxon>Campylobacterales</taxon>
        <taxon>Arcobacteraceae</taxon>
        <taxon>Malaciobacter</taxon>
    </lineage>
</organism>
<gene>
    <name evidence="2" type="ORF">B0F89_10387</name>
</gene>
<feature type="compositionally biased region" description="Polar residues" evidence="1">
    <location>
        <begin position="128"/>
        <end position="139"/>
    </location>
</feature>
<proteinExistence type="predicted"/>
<dbReference type="Proteomes" id="UP000239861">
    <property type="component" value="Unassembled WGS sequence"/>
</dbReference>
<reference evidence="2 3" key="1">
    <citation type="submission" date="2018-02" db="EMBL/GenBank/DDBJ databases">
        <title>Subsurface microbial communities from deep shales in Ohio and West Virginia, USA.</title>
        <authorList>
            <person name="Wrighton K."/>
        </authorList>
    </citation>
    <scope>NUCLEOTIDE SEQUENCE [LARGE SCALE GENOMIC DNA]</scope>
    <source>
        <strain evidence="2 3">MARC-MIP3H16</strain>
    </source>
</reference>
<sequence>MSMSQEEIESLMNGLDLDENENSEEVKIEENDENETNDVEENIDEPIVDETVNKTDETDNATTQEDYSSTDDGLDDILANIDDVDDNETASDEDIDELLKGIDGVDDDSTDSYSSNDSQSDDLDTSEQSDNLDTSSQSDEISEENYDDILAGIDGITDNEPVKTNIESKKEETPKVEDKTEKVQERNNDHEEHIVSKIDEGIFPFPAEKDTKVVNQLSQVANDSEEKASKIFDVLSYVLDDNNDVQKSLKTTDEFLNKQTALLESLNKKFPNISIFEQHLNETAKIKQEIASVSGKLDAENMQIFEAMELMQFHDINRQKIERVMTVIRKLSIYLNNLFEDEGSHQEIAVAKHIHGDSTADVLDDADLESLISEFGN</sequence>
<dbReference type="Gene3D" id="1.10.287.500">
    <property type="entry name" value="Helix hairpin bin"/>
    <property type="match status" value="1"/>
</dbReference>
<evidence type="ECO:0000313" key="2">
    <source>
        <dbReference type="EMBL" id="PPK62495.1"/>
    </source>
</evidence>
<name>A0AB36ZXK9_9BACT</name>
<dbReference type="SUPFAM" id="SSF75708">
    <property type="entry name" value="Chemotaxis phosphatase CheZ"/>
    <property type="match status" value="1"/>
</dbReference>
<evidence type="ECO:0008006" key="4">
    <source>
        <dbReference type="Google" id="ProtNLM"/>
    </source>
</evidence>